<reference evidence="2" key="1">
    <citation type="submission" date="2022-11" db="UniProtKB">
        <authorList>
            <consortium name="WormBaseParasite"/>
        </authorList>
    </citation>
    <scope>IDENTIFICATION</scope>
</reference>
<evidence type="ECO:0000313" key="2">
    <source>
        <dbReference type="WBParaSite" id="Gr19_v10_g5778.t1"/>
    </source>
</evidence>
<dbReference type="AlphaFoldDB" id="A0A914HYZ6"/>
<proteinExistence type="predicted"/>
<dbReference type="Proteomes" id="UP000887572">
    <property type="component" value="Unplaced"/>
</dbReference>
<evidence type="ECO:0000313" key="1">
    <source>
        <dbReference type="Proteomes" id="UP000887572"/>
    </source>
</evidence>
<organism evidence="1 2">
    <name type="scientific">Globodera rostochiensis</name>
    <name type="common">Golden nematode worm</name>
    <name type="synonym">Heterodera rostochiensis</name>
    <dbReference type="NCBI Taxonomy" id="31243"/>
    <lineage>
        <taxon>Eukaryota</taxon>
        <taxon>Metazoa</taxon>
        <taxon>Ecdysozoa</taxon>
        <taxon>Nematoda</taxon>
        <taxon>Chromadorea</taxon>
        <taxon>Rhabditida</taxon>
        <taxon>Tylenchina</taxon>
        <taxon>Tylenchomorpha</taxon>
        <taxon>Tylenchoidea</taxon>
        <taxon>Heteroderidae</taxon>
        <taxon>Heteroderinae</taxon>
        <taxon>Globodera</taxon>
    </lineage>
</organism>
<accession>A0A914HYZ6</accession>
<keyword evidence="1" id="KW-1185">Reference proteome</keyword>
<name>A0A914HYZ6_GLORO</name>
<sequence length="403" mass="46210">MSFGMLHFKSLSSFPPSIQAIINSGKIQSDCSERLKSSSTFHCAFVKKGSIDVQRFSGECFNNIQKRKTTKIDASMCSYSNHLPSKCCFNYERQLKIMLAHQLELEGMQHTLCSHQNNNNFNHSLLSYNIFALKDALDYEQKFAAKFMNCGAGDSERQRVLGIVQSLWDALKYLKKSANLTGTFIVNGLLTKLEEDETRFIGVILWHFVFRENPIFDTCDDALVFFARLTPNIDPTDVVTIGEMVHEMERQLEARDAGFQTVWEEQQFFDEYTRDLQLFEQLECRVDEAGHHRAAADVDKRFELGLKLHLLRTQYICMQNGLQSVANPLPLYNMIDRAFIVFGKDAPALILLVRALLEGKMNGDQLENYLKDGQNVFNYIKTEDENNAYIEMASKLGNISKEY</sequence>
<dbReference type="WBParaSite" id="Gr19_v10_g5778.t1">
    <property type="protein sequence ID" value="Gr19_v10_g5778.t1"/>
    <property type="gene ID" value="Gr19_v10_g5778"/>
</dbReference>
<protein>
    <submittedName>
        <fullName evidence="2">Uncharacterized protein</fullName>
    </submittedName>
</protein>